<comment type="similarity">
    <text evidence="1">Belongs to the NodU/CmcH family.</text>
</comment>
<evidence type="ECO:0000313" key="6">
    <source>
        <dbReference type="Proteomes" id="UP000625682"/>
    </source>
</evidence>
<reference evidence="5" key="2">
    <citation type="submission" date="2020-09" db="EMBL/GenBank/DDBJ databases">
        <authorList>
            <person name="Sun Q."/>
            <person name="Zhou Y."/>
        </authorList>
    </citation>
    <scope>NUCLEOTIDE SEQUENCE</scope>
    <source>
        <strain evidence="5">CGMCC 4.7272</strain>
    </source>
</reference>
<comment type="caution">
    <text evidence="5">The sequence shown here is derived from an EMBL/GenBank/DDBJ whole genome shotgun (WGS) entry which is preliminary data.</text>
</comment>
<evidence type="ECO:0000256" key="2">
    <source>
        <dbReference type="SAM" id="MobiDB-lite"/>
    </source>
</evidence>
<evidence type="ECO:0000259" key="4">
    <source>
        <dbReference type="Pfam" id="PF16861"/>
    </source>
</evidence>
<dbReference type="Gene3D" id="3.30.420.40">
    <property type="match status" value="1"/>
</dbReference>
<gene>
    <name evidence="5" type="ORF">GCM10012282_79920</name>
</gene>
<keyword evidence="6" id="KW-1185">Reference proteome</keyword>
<dbReference type="Pfam" id="PF16861">
    <property type="entry name" value="Carbam_trans_C"/>
    <property type="match status" value="1"/>
</dbReference>
<name>A0A917PCN3_9ACTN</name>
<dbReference type="CDD" id="cd24033">
    <property type="entry name" value="ASKHA_NBD_NodU_CmcH-like_N"/>
    <property type="match status" value="1"/>
</dbReference>
<dbReference type="EMBL" id="BMMU01000065">
    <property type="protein sequence ID" value="GGJ71077.1"/>
    <property type="molecule type" value="Genomic_DNA"/>
</dbReference>
<reference evidence="5" key="1">
    <citation type="journal article" date="2014" name="Int. J. Syst. Evol. Microbiol.">
        <title>Complete genome sequence of Corynebacterium casei LMG S-19264T (=DSM 44701T), isolated from a smear-ripened cheese.</title>
        <authorList>
            <consortium name="US DOE Joint Genome Institute (JGI-PGF)"/>
            <person name="Walter F."/>
            <person name="Albersmeier A."/>
            <person name="Kalinowski J."/>
            <person name="Ruckert C."/>
        </authorList>
    </citation>
    <scope>NUCLEOTIDE SEQUENCE</scope>
    <source>
        <strain evidence="5">CGMCC 4.7272</strain>
    </source>
</reference>
<accession>A0A917PCN3</accession>
<feature type="domain" description="Carbamoyltransferase C-terminal" evidence="4">
    <location>
        <begin position="474"/>
        <end position="638"/>
    </location>
</feature>
<feature type="domain" description="Carbamoyltransferase" evidence="3">
    <location>
        <begin position="125"/>
        <end position="226"/>
    </location>
</feature>
<dbReference type="PANTHER" id="PTHR34847:SF1">
    <property type="entry name" value="NODULATION PROTEIN U"/>
    <property type="match status" value="1"/>
</dbReference>
<organism evidence="5 6">
    <name type="scientific">Streptomyces lacrimifluminis</name>
    <dbReference type="NCBI Taxonomy" id="1500077"/>
    <lineage>
        <taxon>Bacteria</taxon>
        <taxon>Bacillati</taxon>
        <taxon>Actinomycetota</taxon>
        <taxon>Actinomycetes</taxon>
        <taxon>Kitasatosporales</taxon>
        <taxon>Streptomycetaceae</taxon>
        <taxon>Streptomyces</taxon>
    </lineage>
</organism>
<dbReference type="Gene3D" id="3.90.870.20">
    <property type="entry name" value="Carbamoyltransferase, C-terminal domain"/>
    <property type="match status" value="1"/>
</dbReference>
<feature type="region of interest" description="Disordered" evidence="2">
    <location>
        <begin position="412"/>
        <end position="446"/>
    </location>
</feature>
<dbReference type="InterPro" id="IPR003696">
    <property type="entry name" value="Carbtransf_dom"/>
</dbReference>
<sequence>MATIGMHFGHDAGAALTDADGYLVIEAERRLRLRHVCGGNGGFPQAAAGWLAELRERAASPVTRVAVADWYTPVCQVLPPALVELVNEDARWTATGGIGLADAVTRVIKPVDWPLAEGLGDITLVAVRHHYAHAALAYYSSGARKALVLALDGTGNYAECGMVCLGDGDQLTPVMSFTNRGGPRFGLVYEALARRVHGSQFDTGKLLGLAATGESDGSLLPVLRAMLVPQSARRASPDLYEQLDEDRLNGSALRYADTWWEYDPVSGGYLDVGLADSSDDDVVHSFGSVFPDEIRTPGGRTTVVGTSPEERVCRDLAATLQSAVERDLTRLATGLSQRFPSYSTLCYAGGCALNITANSRLAESGQFTRVSIPTCCDDSGIALGAALAVAEPFDRPALAGRSGWARLAYAGPPLEGLDEPPPRGPSPTRRSEAASEGGAGADPVAGTGLAARLGGRGLSARGLADDDELVRAVADLLAERRCLAWLDGGMETGPRALGHRSLLVSAHWNGARRHVSQTIKGREWFRPVAPICPEEVADRYFTGPLDHTESMLFAVRVRPEESHLLAEARHIDGTARLQTVRPDTHPLLHRLCHAVGDRTGLPVLINTSANGGGMPILNHLDQALELLADTELDAVVLPGRRLIVE</sequence>
<dbReference type="PANTHER" id="PTHR34847">
    <property type="entry name" value="NODULATION PROTEIN U"/>
    <property type="match status" value="1"/>
</dbReference>
<evidence type="ECO:0000313" key="5">
    <source>
        <dbReference type="EMBL" id="GGJ71077.1"/>
    </source>
</evidence>
<evidence type="ECO:0000256" key="1">
    <source>
        <dbReference type="ARBA" id="ARBA00006129"/>
    </source>
</evidence>
<dbReference type="InterPro" id="IPR038152">
    <property type="entry name" value="Carbam_trans_C_sf"/>
</dbReference>
<dbReference type="Pfam" id="PF02543">
    <property type="entry name" value="Carbam_trans_N"/>
    <property type="match status" value="2"/>
</dbReference>
<evidence type="ECO:0000259" key="3">
    <source>
        <dbReference type="Pfam" id="PF02543"/>
    </source>
</evidence>
<dbReference type="RefSeq" id="WP_229695703.1">
    <property type="nucleotide sequence ID" value="NZ_BAABER010000065.1"/>
</dbReference>
<evidence type="ECO:0008006" key="7">
    <source>
        <dbReference type="Google" id="ProtNLM"/>
    </source>
</evidence>
<proteinExistence type="inferred from homology"/>
<feature type="domain" description="Carbamoyltransferase" evidence="3">
    <location>
        <begin position="311"/>
        <end position="387"/>
    </location>
</feature>
<dbReference type="Proteomes" id="UP000625682">
    <property type="component" value="Unassembled WGS sequence"/>
</dbReference>
<dbReference type="InterPro" id="IPR051338">
    <property type="entry name" value="NodU/CmcH_Carbamoyltrnsfr"/>
</dbReference>
<dbReference type="InterPro" id="IPR031730">
    <property type="entry name" value="Carbam_trans_C"/>
</dbReference>
<protein>
    <recommendedName>
        <fullName evidence="7">Carbamoyltransferase</fullName>
    </recommendedName>
</protein>
<dbReference type="GO" id="GO:0003824">
    <property type="term" value="F:catalytic activity"/>
    <property type="evidence" value="ECO:0007669"/>
    <property type="project" value="InterPro"/>
</dbReference>
<dbReference type="AlphaFoldDB" id="A0A917PCN3"/>